<name>A0A414WQ90_9BACT</name>
<proteinExistence type="predicted"/>
<reference evidence="1 2" key="1">
    <citation type="submission" date="2018-08" db="EMBL/GenBank/DDBJ databases">
        <title>A genome reference for cultivated species of the human gut microbiota.</title>
        <authorList>
            <person name="Zou Y."/>
            <person name="Xue W."/>
            <person name="Luo G."/>
        </authorList>
    </citation>
    <scope>NUCLEOTIDE SEQUENCE [LARGE SCALE GENOMIC DNA]</scope>
    <source>
        <strain evidence="1 2">AM17-44</strain>
    </source>
</reference>
<organism evidence="1 2">
    <name type="scientific">Phocaeicola plebeius</name>
    <dbReference type="NCBI Taxonomy" id="310297"/>
    <lineage>
        <taxon>Bacteria</taxon>
        <taxon>Pseudomonadati</taxon>
        <taxon>Bacteroidota</taxon>
        <taxon>Bacteroidia</taxon>
        <taxon>Bacteroidales</taxon>
        <taxon>Bacteroidaceae</taxon>
        <taxon>Phocaeicola</taxon>
    </lineage>
</organism>
<gene>
    <name evidence="1" type="ORF">DW204_14510</name>
</gene>
<sequence length="289" mass="33806">MLGLGSCNAQQKDNTAKQELSYTMDKNAQRHSYFLLTVTKGCSFRVLLNDIPIKEHFAGWSFDGELFLNQFIAKSGIQKLKIEFYPVKGHEENSFDDERPIHLEVRKFIKGDTPDLLDYDTISINPIPKIEKGTTHYVYETEFHADVPYNIPILDECIRLDTIPNIEELVKEQYNELKTLYEKRKYAQFLQKFDISRQRIAVANYYREGRMEKENKWVIDAMKEAYKKVAPIENYKLLFYGNGKLVTLIDKTDSLATFRLDDGGDSFWPVTFYLGKRKSSDKLEILFEE</sequence>
<protein>
    <submittedName>
        <fullName evidence="1">Uncharacterized protein</fullName>
    </submittedName>
</protein>
<dbReference type="Proteomes" id="UP000284998">
    <property type="component" value="Unassembled WGS sequence"/>
</dbReference>
<accession>A0A414WQ90</accession>
<comment type="caution">
    <text evidence="1">The sequence shown here is derived from an EMBL/GenBank/DDBJ whole genome shotgun (WGS) entry which is preliminary data.</text>
</comment>
<evidence type="ECO:0000313" key="1">
    <source>
        <dbReference type="EMBL" id="RHH39002.1"/>
    </source>
</evidence>
<dbReference type="AlphaFoldDB" id="A0A414WQ90"/>
<dbReference type="EMBL" id="QRJS01000062">
    <property type="protein sequence ID" value="RHH39002.1"/>
    <property type="molecule type" value="Genomic_DNA"/>
</dbReference>
<evidence type="ECO:0000313" key="2">
    <source>
        <dbReference type="Proteomes" id="UP000284998"/>
    </source>
</evidence>